<evidence type="ECO:0000256" key="2">
    <source>
        <dbReference type="ARBA" id="ARBA00022980"/>
    </source>
</evidence>
<dbReference type="InterPro" id="IPR012340">
    <property type="entry name" value="NA-bd_OB-fold"/>
</dbReference>
<evidence type="ECO:0000313" key="6">
    <source>
        <dbReference type="EMBL" id="KAK9918198.1"/>
    </source>
</evidence>
<feature type="region of interest" description="Disordered" evidence="4">
    <location>
        <begin position="1"/>
        <end position="26"/>
    </location>
</feature>
<dbReference type="Pfam" id="PF00575">
    <property type="entry name" value="S1"/>
    <property type="match status" value="3"/>
</dbReference>
<keyword evidence="3" id="KW-0687">Ribonucleoprotein</keyword>
<evidence type="ECO:0000259" key="5">
    <source>
        <dbReference type="PROSITE" id="PS50126"/>
    </source>
</evidence>
<dbReference type="PANTHER" id="PTHR10724">
    <property type="entry name" value="30S RIBOSOMAL PROTEIN S1"/>
    <property type="match status" value="1"/>
</dbReference>
<dbReference type="InterPro" id="IPR050437">
    <property type="entry name" value="Ribos_protein_bS1-like"/>
</dbReference>
<dbReference type="SMART" id="SM00316">
    <property type="entry name" value="S1"/>
    <property type="match status" value="3"/>
</dbReference>
<organism evidence="6 7">
    <name type="scientific">Coccomyxa subellipsoidea</name>
    <dbReference type="NCBI Taxonomy" id="248742"/>
    <lineage>
        <taxon>Eukaryota</taxon>
        <taxon>Viridiplantae</taxon>
        <taxon>Chlorophyta</taxon>
        <taxon>core chlorophytes</taxon>
        <taxon>Trebouxiophyceae</taxon>
        <taxon>Trebouxiophyceae incertae sedis</taxon>
        <taxon>Coccomyxaceae</taxon>
        <taxon>Coccomyxa</taxon>
    </lineage>
</organism>
<keyword evidence="7" id="KW-1185">Reference proteome</keyword>
<protein>
    <recommendedName>
        <fullName evidence="5">S1 motif domain-containing protein</fullName>
    </recommendedName>
</protein>
<feature type="region of interest" description="Disordered" evidence="4">
    <location>
        <begin position="338"/>
        <end position="357"/>
    </location>
</feature>
<dbReference type="Gene3D" id="2.40.50.140">
    <property type="entry name" value="Nucleic acid-binding proteins"/>
    <property type="match status" value="3"/>
</dbReference>
<comment type="caution">
    <text evidence="6">The sequence shown here is derived from an EMBL/GenBank/DDBJ whole genome shotgun (WGS) entry which is preliminary data.</text>
</comment>
<dbReference type="SUPFAM" id="SSF50249">
    <property type="entry name" value="Nucleic acid-binding proteins"/>
    <property type="match status" value="3"/>
</dbReference>
<feature type="compositionally biased region" description="Low complexity" evidence="4">
    <location>
        <begin position="12"/>
        <end position="24"/>
    </location>
</feature>
<evidence type="ECO:0000313" key="7">
    <source>
        <dbReference type="Proteomes" id="UP001491310"/>
    </source>
</evidence>
<dbReference type="EMBL" id="JALJOT010000001">
    <property type="protein sequence ID" value="KAK9918198.1"/>
    <property type="molecule type" value="Genomic_DNA"/>
</dbReference>
<keyword evidence="2" id="KW-0689">Ribosomal protein</keyword>
<dbReference type="CDD" id="cd05692">
    <property type="entry name" value="S1_RPS1_repeat_hs4"/>
    <property type="match status" value="1"/>
</dbReference>
<feature type="domain" description="S1 motif" evidence="5">
    <location>
        <begin position="60"/>
        <end position="129"/>
    </location>
</feature>
<feature type="domain" description="S1 motif" evidence="5">
    <location>
        <begin position="147"/>
        <end position="217"/>
    </location>
</feature>
<sequence length="357" mass="39106">MSVQSSGTLAIEESPAAEAAPSSSGEEKEFEYAIDFTNTDDLYKRFNELLERSSMEIKLGDKVTGTVASVDQRGAYVDFGGKQPLFCPLAEVSLCKLSKATQALQVDQVRDFQVNYQDRRSGELRLSIKTLEKSLLWQRLRQMSEEGAVVEATVEQVRPAGLIVRVTGSDVTGFVPGSHISSGPGPSVDWNTLMGDTMNLKILELDEEKDRLVLSNRKNAFNTRRQITLQVGEVVEGQVATLQPYGAFINLGDNMNGLLHISQISHDRISSVEQVLQVGQKVKVMILTLDKEKGRVSLSTKKLEPTPGDMVRDPALVFARADEMAAAFRERYLQAEAEARGDGGARGAPAKQAASRD</sequence>
<proteinExistence type="inferred from homology"/>
<feature type="domain" description="S1 motif" evidence="5">
    <location>
        <begin position="232"/>
        <end position="301"/>
    </location>
</feature>
<comment type="similarity">
    <text evidence="1">Belongs to the bacterial ribosomal protein bS1 family.</text>
</comment>
<accession>A0ABR2Z272</accession>
<dbReference type="Proteomes" id="UP001491310">
    <property type="component" value="Unassembled WGS sequence"/>
</dbReference>
<name>A0ABR2Z272_9CHLO</name>
<dbReference type="InterPro" id="IPR003029">
    <property type="entry name" value="S1_domain"/>
</dbReference>
<evidence type="ECO:0000256" key="3">
    <source>
        <dbReference type="ARBA" id="ARBA00023274"/>
    </source>
</evidence>
<reference evidence="6 7" key="1">
    <citation type="journal article" date="2024" name="Nat. Commun.">
        <title>Phylogenomics reveals the evolutionary origins of lichenization in chlorophyte algae.</title>
        <authorList>
            <person name="Puginier C."/>
            <person name="Libourel C."/>
            <person name="Otte J."/>
            <person name="Skaloud P."/>
            <person name="Haon M."/>
            <person name="Grisel S."/>
            <person name="Petersen M."/>
            <person name="Berrin J.G."/>
            <person name="Delaux P.M."/>
            <person name="Dal Grande F."/>
            <person name="Keller J."/>
        </authorList>
    </citation>
    <scope>NUCLEOTIDE SEQUENCE [LARGE SCALE GENOMIC DNA]</scope>
    <source>
        <strain evidence="6 7">SAG 216-7</strain>
    </source>
</reference>
<gene>
    <name evidence="6" type="ORF">WJX75_002206</name>
</gene>
<evidence type="ECO:0000256" key="4">
    <source>
        <dbReference type="SAM" id="MobiDB-lite"/>
    </source>
</evidence>
<dbReference type="CDD" id="cd04465">
    <property type="entry name" value="S1_RPS1_repeat_ec2_hs2"/>
    <property type="match status" value="1"/>
</dbReference>
<dbReference type="PANTHER" id="PTHR10724:SF7">
    <property type="entry name" value="SMALL RIBOSOMAL SUBUNIT PROTEIN BS1C"/>
    <property type="match status" value="1"/>
</dbReference>
<evidence type="ECO:0000256" key="1">
    <source>
        <dbReference type="ARBA" id="ARBA00006767"/>
    </source>
</evidence>
<dbReference type="PROSITE" id="PS50126">
    <property type="entry name" value="S1"/>
    <property type="match status" value="3"/>
</dbReference>